<reference evidence="1 4" key="2">
    <citation type="submission" date="2019-10" db="EMBL/GenBank/DDBJ databases">
        <title>Prolixibacter strains distinguished by the presence of nitrate reductase genes were adept at nitrate-dependent anaerobic corrosion of metallic iron and carbon steel.</title>
        <authorList>
            <person name="Iino T."/>
            <person name="Shono N."/>
            <person name="Ito K."/>
            <person name="Nakamura R."/>
            <person name="Sueoka K."/>
            <person name="Harayama S."/>
            <person name="Ohkuma M."/>
        </authorList>
    </citation>
    <scope>NUCLEOTIDE SEQUENCE [LARGE SCALE GENOMIC DNA]</scope>
    <source>
        <strain evidence="1 4">MIC1-1</strain>
    </source>
</reference>
<reference evidence="2 3" key="1">
    <citation type="submission" date="2018-03" db="EMBL/GenBank/DDBJ databases">
        <title>Genomic Encyclopedia of Archaeal and Bacterial Type Strains, Phase II (KMG-II): from individual species to whole genera.</title>
        <authorList>
            <person name="Goeker M."/>
        </authorList>
    </citation>
    <scope>NUCLEOTIDE SEQUENCE [LARGE SCALE GENOMIC DNA]</scope>
    <source>
        <strain evidence="2 3">DSM 27267</strain>
    </source>
</reference>
<dbReference type="Proteomes" id="UP000240621">
    <property type="component" value="Unassembled WGS sequence"/>
</dbReference>
<evidence type="ECO:0000313" key="4">
    <source>
        <dbReference type="Proteomes" id="UP000396862"/>
    </source>
</evidence>
<dbReference type="OrthoDB" id="5380366at2"/>
<dbReference type="GO" id="GO:0004620">
    <property type="term" value="F:phospholipase activity"/>
    <property type="evidence" value="ECO:0007669"/>
    <property type="project" value="InterPro"/>
</dbReference>
<evidence type="ECO:0008006" key="5">
    <source>
        <dbReference type="Google" id="ProtNLM"/>
    </source>
</evidence>
<dbReference type="GO" id="GO:0016020">
    <property type="term" value="C:membrane"/>
    <property type="evidence" value="ECO:0007669"/>
    <property type="project" value="InterPro"/>
</dbReference>
<dbReference type="EMBL" id="PYGC01000007">
    <property type="protein sequence ID" value="PSK82047.1"/>
    <property type="molecule type" value="Genomic_DNA"/>
</dbReference>
<dbReference type="Proteomes" id="UP000396862">
    <property type="component" value="Unassembled WGS sequence"/>
</dbReference>
<evidence type="ECO:0000313" key="3">
    <source>
        <dbReference type="Proteomes" id="UP000240621"/>
    </source>
</evidence>
<dbReference type="GO" id="GO:0006629">
    <property type="term" value="P:lipid metabolic process"/>
    <property type="evidence" value="ECO:0007669"/>
    <property type="project" value="InterPro"/>
</dbReference>
<accession>A0A2P8CAS5</accession>
<keyword evidence="4" id="KW-1185">Reference proteome</keyword>
<evidence type="ECO:0000313" key="2">
    <source>
        <dbReference type="EMBL" id="PSK82047.1"/>
    </source>
</evidence>
<dbReference type="RefSeq" id="WP_106542846.1">
    <property type="nucleotide sequence ID" value="NZ_BLAU01000001.1"/>
</dbReference>
<sequence length="321" mass="37184">MKSLFKSWLIAFGFTGIVFMLTNSKVLAQESPSPQKLMSEYIGMAHSPSYITFKQGIGNLNPLLFEAVIAPYYLVNLSHDGKWAMDISFKGVIRMKDERSYPITTPSYMPSLTVYRNLGNPDVYKGELLSYLTLGHHSNGQSGPVYNSDGTYNTENGNFATNFVKAGWILIDDQSRGNQLVPEYFKFGFETHLLNSKGLVDDYGLFRLNFDSELKNYLGAVKSLISGNDYHENKPDNYFNQSQLRYHMHFTWIIDNRSPEKRYDLSKQFDFSFRMAYHPKLLNDISLFAEYYYGQDYYNIYFNHEISVFRIGLMASNFRIR</sequence>
<dbReference type="EMBL" id="BLAU01000001">
    <property type="protein sequence ID" value="GET22640.1"/>
    <property type="molecule type" value="Genomic_DNA"/>
</dbReference>
<dbReference type="InterPro" id="IPR036541">
    <property type="entry name" value="PLipase_A1_sf"/>
</dbReference>
<gene>
    <name evidence="2" type="ORF">CLV93_107161</name>
    <name evidence="1" type="ORF">JCM18694_28860</name>
</gene>
<dbReference type="SUPFAM" id="SSF56931">
    <property type="entry name" value="Outer membrane phospholipase A (OMPLA)"/>
    <property type="match status" value="1"/>
</dbReference>
<name>A0A2P8CAS5_9BACT</name>
<comment type="caution">
    <text evidence="2">The sequence shown here is derived from an EMBL/GenBank/DDBJ whole genome shotgun (WGS) entry which is preliminary data.</text>
</comment>
<organism evidence="2 3">
    <name type="scientific">Prolixibacter denitrificans</name>
    <dbReference type="NCBI Taxonomy" id="1541063"/>
    <lineage>
        <taxon>Bacteria</taxon>
        <taxon>Pseudomonadati</taxon>
        <taxon>Bacteroidota</taxon>
        <taxon>Bacteroidia</taxon>
        <taxon>Marinilabiliales</taxon>
        <taxon>Prolixibacteraceae</taxon>
        <taxon>Prolixibacter</taxon>
    </lineage>
</organism>
<dbReference type="AlphaFoldDB" id="A0A2P8CAS5"/>
<proteinExistence type="predicted"/>
<protein>
    <recommendedName>
        <fullName evidence="5">Phosphatidylcholine 1-acylhydrolase</fullName>
    </recommendedName>
</protein>
<evidence type="ECO:0000313" key="1">
    <source>
        <dbReference type="EMBL" id="GET22640.1"/>
    </source>
</evidence>